<dbReference type="AlphaFoldDB" id="A0A1H0WN43"/>
<evidence type="ECO:0000256" key="7">
    <source>
        <dbReference type="ARBA" id="ARBA00022840"/>
    </source>
</evidence>
<proteinExistence type="inferred from homology"/>
<dbReference type="GO" id="GO:0004828">
    <property type="term" value="F:serine-tRNA ligase activity"/>
    <property type="evidence" value="ECO:0007669"/>
    <property type="project" value="UniProtKB-UniRule"/>
</dbReference>
<evidence type="ECO:0000313" key="18">
    <source>
        <dbReference type="EMBL" id="SDP91915.1"/>
    </source>
</evidence>
<dbReference type="GO" id="GO:0016260">
    <property type="term" value="P:selenocysteine biosynthetic process"/>
    <property type="evidence" value="ECO:0007669"/>
    <property type="project" value="UniProtKB-UniRule"/>
</dbReference>
<keyword evidence="8 12" id="KW-0648">Protein biosynthesis</keyword>
<evidence type="ECO:0000256" key="11">
    <source>
        <dbReference type="ARBA" id="ARBA00048823"/>
    </source>
</evidence>
<evidence type="ECO:0000256" key="10">
    <source>
        <dbReference type="ARBA" id="ARBA00047929"/>
    </source>
</evidence>
<evidence type="ECO:0000256" key="6">
    <source>
        <dbReference type="ARBA" id="ARBA00022741"/>
    </source>
</evidence>
<dbReference type="UniPathway" id="UPA00906">
    <property type="reaction ID" value="UER00895"/>
</dbReference>
<name>A0A1H0WN43_9BURK</name>
<evidence type="ECO:0000256" key="5">
    <source>
        <dbReference type="ARBA" id="ARBA00022598"/>
    </source>
</evidence>
<dbReference type="InterPro" id="IPR010978">
    <property type="entry name" value="tRNA-bd_arm"/>
</dbReference>
<evidence type="ECO:0000256" key="16">
    <source>
        <dbReference type="SAM" id="MobiDB-lite"/>
    </source>
</evidence>
<dbReference type="CDD" id="cd00770">
    <property type="entry name" value="SerRS_core"/>
    <property type="match status" value="1"/>
</dbReference>
<dbReference type="Gene3D" id="3.30.930.10">
    <property type="entry name" value="Bira Bifunctional Protein, Domain 2"/>
    <property type="match status" value="1"/>
</dbReference>
<feature type="coiled-coil region" evidence="15">
    <location>
        <begin position="33"/>
        <end position="98"/>
    </location>
</feature>
<evidence type="ECO:0000256" key="14">
    <source>
        <dbReference type="PIRSR" id="PIRSR001529-2"/>
    </source>
</evidence>
<comment type="function">
    <text evidence="12">Catalyzes the attachment of serine to tRNA(Ser). Is also able to aminoacylate tRNA(Sec) with serine, to form the misacylated tRNA L-seryl-tRNA(Sec), which will be further converted into selenocysteinyl-tRNA(Sec).</text>
</comment>
<keyword evidence="5 12" id="KW-0436">Ligase</keyword>
<evidence type="ECO:0000313" key="19">
    <source>
        <dbReference type="Proteomes" id="UP000199317"/>
    </source>
</evidence>
<dbReference type="InterPro" id="IPR033729">
    <property type="entry name" value="SerRS_core"/>
</dbReference>
<feature type="region of interest" description="Disordered" evidence="16">
    <location>
        <begin position="114"/>
        <end position="141"/>
    </location>
</feature>
<evidence type="ECO:0000259" key="17">
    <source>
        <dbReference type="PROSITE" id="PS50862"/>
    </source>
</evidence>
<dbReference type="GO" id="GO:0005524">
    <property type="term" value="F:ATP binding"/>
    <property type="evidence" value="ECO:0007669"/>
    <property type="project" value="UniProtKB-UniRule"/>
</dbReference>
<evidence type="ECO:0000256" key="4">
    <source>
        <dbReference type="ARBA" id="ARBA00022490"/>
    </source>
</evidence>
<comment type="caution">
    <text evidence="12">Lacks conserved residue(s) required for the propagation of feature annotation.</text>
</comment>
<dbReference type="InterPro" id="IPR042103">
    <property type="entry name" value="SerRS_1_N_sf"/>
</dbReference>
<evidence type="ECO:0000256" key="2">
    <source>
        <dbReference type="ARBA" id="ARBA00005045"/>
    </source>
</evidence>
<dbReference type="GO" id="GO:0006434">
    <property type="term" value="P:seryl-tRNA aminoacylation"/>
    <property type="evidence" value="ECO:0007669"/>
    <property type="project" value="UniProtKB-UniRule"/>
</dbReference>
<comment type="pathway">
    <text evidence="2 12">Aminoacyl-tRNA biosynthesis; selenocysteinyl-tRNA(Sec) biosynthesis; L-seryl-tRNA(Sec) from L-serine and tRNA(Sec): step 1/1.</text>
</comment>
<evidence type="ECO:0000256" key="15">
    <source>
        <dbReference type="SAM" id="Coils"/>
    </source>
</evidence>
<comment type="similarity">
    <text evidence="3 12">Belongs to the class-II aminoacyl-tRNA synthetase family. Type-1 seryl-tRNA synthetase subfamily.</text>
</comment>
<dbReference type="PIRSF" id="PIRSF001529">
    <property type="entry name" value="Ser-tRNA-synth_IIa"/>
    <property type="match status" value="1"/>
</dbReference>
<evidence type="ECO:0000256" key="12">
    <source>
        <dbReference type="HAMAP-Rule" id="MF_00176"/>
    </source>
</evidence>
<feature type="binding site" evidence="13">
    <location>
        <position position="247"/>
    </location>
    <ligand>
        <name>L-serine</name>
        <dbReference type="ChEBI" id="CHEBI:33384"/>
    </ligand>
</feature>
<organism evidence="18 19">
    <name type="scientific">Paracidovorax cattleyae</name>
    <dbReference type="NCBI Taxonomy" id="80868"/>
    <lineage>
        <taxon>Bacteria</taxon>
        <taxon>Pseudomonadati</taxon>
        <taxon>Pseudomonadota</taxon>
        <taxon>Betaproteobacteria</taxon>
        <taxon>Burkholderiales</taxon>
        <taxon>Comamonadaceae</taxon>
        <taxon>Paracidovorax</taxon>
    </lineage>
</organism>
<keyword evidence="15" id="KW-0175">Coiled coil</keyword>
<dbReference type="EC" id="6.1.1.11" evidence="12"/>
<sequence length="439" mass="48535">MLDILLLRKDLDSAIARLETRKKPQAFLQVEAFQSLESERKTLQTRTEELQSRRNQLSRQVGQLKARGENADAVMAEVGGLKAELESSAARLEQIQAELHTLLVAVPNLPHESVPVGSDESGNVEVRRWSPEGKDPKPLGFTAKDHVDLGEPLGLDFDMGVKLSGSRFTVMKGPIARLHRALAQFMLDVQTREHGYTECYVPYVVNADSLRGTGQLPKFEGDLFAAKKGGQDGEPVPDNAALYLIPTSEVPLTNFVRDQVVPEAELPIRLTAHTPCFRSEAGSYGRDTRGMIRQHQFDKVEMVQITHPDRSYEALEEMTGHAEAVLKKLGLPYRVMSLCTGDMGFGAAKTYDLEVWLPAQNTYREISSVSNCEAFQARRLQARFKNAQGRNELVHTLNGSGLAVGRTLVAVLENYQQADGSVSVPEALRPYLGGDSVLR</sequence>
<dbReference type="InterPro" id="IPR002314">
    <property type="entry name" value="aa-tRNA-synt_IIb"/>
</dbReference>
<dbReference type="Pfam" id="PF02403">
    <property type="entry name" value="Seryl_tRNA_N"/>
    <property type="match status" value="1"/>
</dbReference>
<comment type="subcellular location">
    <subcellularLocation>
        <location evidence="1 12">Cytoplasm</location>
    </subcellularLocation>
</comment>
<dbReference type="InterPro" id="IPR045864">
    <property type="entry name" value="aa-tRNA-synth_II/BPL/LPL"/>
</dbReference>
<feature type="binding site" evidence="13">
    <location>
        <position position="398"/>
    </location>
    <ligand>
        <name>L-serine</name>
        <dbReference type="ChEBI" id="CHEBI:33384"/>
    </ligand>
</feature>
<gene>
    <name evidence="12" type="primary">serS</name>
    <name evidence="18" type="ORF">SAMN04489708_1445</name>
</gene>
<dbReference type="InterPro" id="IPR015866">
    <property type="entry name" value="Ser-tRNA-synth_1_N"/>
</dbReference>
<dbReference type="PRINTS" id="PR00981">
    <property type="entry name" value="TRNASYNTHSER"/>
</dbReference>
<dbReference type="Pfam" id="PF00587">
    <property type="entry name" value="tRNA-synt_2b"/>
    <property type="match status" value="1"/>
</dbReference>
<dbReference type="InterPro" id="IPR006195">
    <property type="entry name" value="aa-tRNA-synth_II"/>
</dbReference>
<dbReference type="HAMAP" id="MF_00176">
    <property type="entry name" value="Ser_tRNA_synth_type1"/>
    <property type="match status" value="1"/>
</dbReference>
<feature type="binding site" evidence="12 14">
    <location>
        <begin position="365"/>
        <end position="368"/>
    </location>
    <ligand>
        <name>ATP</name>
        <dbReference type="ChEBI" id="CHEBI:30616"/>
    </ligand>
</feature>
<evidence type="ECO:0000256" key="3">
    <source>
        <dbReference type="ARBA" id="ARBA00010728"/>
    </source>
</evidence>
<comment type="catalytic activity">
    <reaction evidence="10 12">
        <text>tRNA(Sec) + L-serine + ATP = L-seryl-tRNA(Sec) + AMP + diphosphate + H(+)</text>
        <dbReference type="Rhea" id="RHEA:42580"/>
        <dbReference type="Rhea" id="RHEA-COMP:9742"/>
        <dbReference type="Rhea" id="RHEA-COMP:10128"/>
        <dbReference type="ChEBI" id="CHEBI:15378"/>
        <dbReference type="ChEBI" id="CHEBI:30616"/>
        <dbReference type="ChEBI" id="CHEBI:33019"/>
        <dbReference type="ChEBI" id="CHEBI:33384"/>
        <dbReference type="ChEBI" id="CHEBI:78442"/>
        <dbReference type="ChEBI" id="CHEBI:78533"/>
        <dbReference type="ChEBI" id="CHEBI:456215"/>
        <dbReference type="EC" id="6.1.1.11"/>
    </reaction>
</comment>
<feature type="binding site" evidence="12">
    <location>
        <position position="400"/>
    </location>
    <ligand>
        <name>L-serine</name>
        <dbReference type="ChEBI" id="CHEBI:33384"/>
    </ligand>
</feature>
<protein>
    <recommendedName>
        <fullName evidence="12">Serine--tRNA ligase</fullName>
        <ecNumber evidence="12">6.1.1.11</ecNumber>
    </recommendedName>
    <alternativeName>
        <fullName evidence="12">Seryl-tRNA synthetase</fullName>
        <shortName evidence="12">SerRS</shortName>
    </alternativeName>
    <alternativeName>
        <fullName evidence="12">Seryl-tRNA(Ser/Sec) synthetase</fullName>
    </alternativeName>
</protein>
<comment type="subunit">
    <text evidence="12">Homodimer. The tRNA molecule binds across the dimer.</text>
</comment>
<feature type="binding site" evidence="12 14">
    <location>
        <begin position="278"/>
        <end position="280"/>
    </location>
    <ligand>
        <name>ATP</name>
        <dbReference type="ChEBI" id="CHEBI:30616"/>
    </ligand>
</feature>
<dbReference type="PROSITE" id="PS50862">
    <property type="entry name" value="AA_TRNA_LIGASE_II"/>
    <property type="match status" value="1"/>
</dbReference>
<dbReference type="RefSeq" id="WP_092839733.1">
    <property type="nucleotide sequence ID" value="NZ_FNJL01000044.1"/>
</dbReference>
<feature type="binding site" evidence="12 13">
    <location>
        <position position="301"/>
    </location>
    <ligand>
        <name>L-serine</name>
        <dbReference type="ChEBI" id="CHEBI:33384"/>
    </ligand>
</feature>
<dbReference type="SUPFAM" id="SSF46589">
    <property type="entry name" value="tRNA-binding arm"/>
    <property type="match status" value="1"/>
</dbReference>
<comment type="domain">
    <text evidence="12">Consists of two distinct domains, a catalytic core and a N-terminal extension that is involved in tRNA binding.</text>
</comment>
<keyword evidence="6 12" id="KW-0547">Nucleotide-binding</keyword>
<keyword evidence="4 12" id="KW-0963">Cytoplasm</keyword>
<evidence type="ECO:0000256" key="9">
    <source>
        <dbReference type="ARBA" id="ARBA00023146"/>
    </source>
</evidence>
<evidence type="ECO:0000256" key="8">
    <source>
        <dbReference type="ARBA" id="ARBA00022917"/>
    </source>
</evidence>
<dbReference type="NCBIfam" id="TIGR00414">
    <property type="entry name" value="serS"/>
    <property type="match status" value="1"/>
</dbReference>
<dbReference type="PANTHER" id="PTHR43697">
    <property type="entry name" value="SERYL-TRNA SYNTHETASE"/>
    <property type="match status" value="1"/>
</dbReference>
<evidence type="ECO:0000256" key="13">
    <source>
        <dbReference type="PIRSR" id="PIRSR001529-1"/>
    </source>
</evidence>
<comment type="catalytic activity">
    <reaction evidence="11 12">
        <text>tRNA(Ser) + L-serine + ATP = L-seryl-tRNA(Ser) + AMP + diphosphate + H(+)</text>
        <dbReference type="Rhea" id="RHEA:12292"/>
        <dbReference type="Rhea" id="RHEA-COMP:9669"/>
        <dbReference type="Rhea" id="RHEA-COMP:9703"/>
        <dbReference type="ChEBI" id="CHEBI:15378"/>
        <dbReference type="ChEBI" id="CHEBI:30616"/>
        <dbReference type="ChEBI" id="CHEBI:33019"/>
        <dbReference type="ChEBI" id="CHEBI:33384"/>
        <dbReference type="ChEBI" id="CHEBI:78442"/>
        <dbReference type="ChEBI" id="CHEBI:78533"/>
        <dbReference type="ChEBI" id="CHEBI:456215"/>
        <dbReference type="EC" id="6.1.1.11"/>
    </reaction>
</comment>
<dbReference type="OrthoDB" id="9804647at2"/>
<keyword evidence="7 12" id="KW-0067">ATP-binding</keyword>
<evidence type="ECO:0000256" key="1">
    <source>
        <dbReference type="ARBA" id="ARBA00004496"/>
    </source>
</evidence>
<keyword evidence="9 12" id="KW-0030">Aminoacyl-tRNA synthetase</keyword>
<dbReference type="Proteomes" id="UP000199317">
    <property type="component" value="Unassembled WGS sequence"/>
</dbReference>
<reference evidence="19" key="1">
    <citation type="submission" date="2016-10" db="EMBL/GenBank/DDBJ databases">
        <authorList>
            <person name="Varghese N."/>
            <person name="Submissions S."/>
        </authorList>
    </citation>
    <scope>NUCLEOTIDE SEQUENCE [LARGE SCALE GENOMIC DNA]</scope>
    <source>
        <strain evidence="19">DSM 17101</strain>
    </source>
</reference>
<dbReference type="Gene3D" id="1.10.287.40">
    <property type="entry name" value="Serine-tRNA synthetase, tRNA binding domain"/>
    <property type="match status" value="1"/>
</dbReference>
<dbReference type="InterPro" id="IPR002317">
    <property type="entry name" value="Ser-tRNA-ligase_type_1"/>
</dbReference>
<accession>A0A1H0WN43</accession>
<feature type="binding site" evidence="12">
    <location>
        <begin position="247"/>
        <end position="249"/>
    </location>
    <ligand>
        <name>L-serine</name>
        <dbReference type="ChEBI" id="CHEBI:33384"/>
    </ligand>
</feature>
<dbReference type="EMBL" id="FNJL01000044">
    <property type="protein sequence ID" value="SDP91915.1"/>
    <property type="molecule type" value="Genomic_DNA"/>
</dbReference>
<dbReference type="GO" id="GO:0005737">
    <property type="term" value="C:cytoplasm"/>
    <property type="evidence" value="ECO:0007669"/>
    <property type="project" value="UniProtKB-SubCell"/>
</dbReference>
<feature type="compositionally biased region" description="Basic and acidic residues" evidence="16">
    <location>
        <begin position="125"/>
        <end position="141"/>
    </location>
</feature>
<feature type="domain" description="Aminoacyl-transfer RNA synthetases class-II family profile" evidence="17">
    <location>
        <begin position="177"/>
        <end position="425"/>
    </location>
</feature>
<dbReference type="PANTHER" id="PTHR43697:SF1">
    <property type="entry name" value="SERINE--TRNA LIGASE"/>
    <property type="match status" value="1"/>
</dbReference>
<feature type="binding site" evidence="13">
    <location>
        <position position="278"/>
    </location>
    <ligand>
        <name>L-serine</name>
        <dbReference type="ChEBI" id="CHEBI:33384"/>
    </ligand>
</feature>
<dbReference type="SUPFAM" id="SSF55681">
    <property type="entry name" value="Class II aaRS and biotin synthetases"/>
    <property type="match status" value="1"/>
</dbReference>
<keyword evidence="19" id="KW-1185">Reference proteome</keyword>